<name>A0A1J9S483_9PEZI</name>
<feature type="region of interest" description="Disordered" evidence="1">
    <location>
        <begin position="235"/>
        <end position="255"/>
    </location>
</feature>
<dbReference type="AlphaFoldDB" id="A0A1J9S483"/>
<accession>A0A1J9S483</accession>
<dbReference type="RefSeq" id="XP_020134742.1">
    <property type="nucleotide sequence ID" value="XM_020272516.1"/>
</dbReference>
<organism evidence="2 3">
    <name type="scientific">Diplodia corticola</name>
    <dbReference type="NCBI Taxonomy" id="236234"/>
    <lineage>
        <taxon>Eukaryota</taxon>
        <taxon>Fungi</taxon>
        <taxon>Dikarya</taxon>
        <taxon>Ascomycota</taxon>
        <taxon>Pezizomycotina</taxon>
        <taxon>Dothideomycetes</taxon>
        <taxon>Dothideomycetes incertae sedis</taxon>
        <taxon>Botryosphaeriales</taxon>
        <taxon>Botryosphaeriaceae</taxon>
        <taxon>Diplodia</taxon>
    </lineage>
</organism>
<dbReference type="OrthoDB" id="2446291at2759"/>
<gene>
    <name evidence="2" type="ORF">BKCO1_2000307</name>
</gene>
<sequence>MFQLPQRIALKRSRVDDDDDAPILAERHCDKKHRNHASCLSPPENFFQTKTLSFSQNRANSPCLPALTPGHSDESGCDSPELPAYSDTDMDDCIEDDFNAMRSNPNSPALPFMLPERRNPRHHETEPSTGRVPTPIYGHFPPKITSNEPSGIPSNIRPTTLEELRAASVNARRSMAQRDVGRDMPSPIREDEMAMTPTTVAGNRLSRLHVSGRGGNDDGMDMDSPTTLDPQRHAAAMAAADSKPGRARSGAITGKKKFHMGFREDCPKCIARVPGHNAHFLPS</sequence>
<keyword evidence="3" id="KW-1185">Reference proteome</keyword>
<dbReference type="Proteomes" id="UP000183809">
    <property type="component" value="Unassembled WGS sequence"/>
</dbReference>
<dbReference type="STRING" id="236234.A0A1J9S483"/>
<dbReference type="EMBL" id="MNUE01000002">
    <property type="protein sequence ID" value="OJD39755.1"/>
    <property type="molecule type" value="Genomic_DNA"/>
</dbReference>
<evidence type="ECO:0000313" key="3">
    <source>
        <dbReference type="Proteomes" id="UP000183809"/>
    </source>
</evidence>
<proteinExistence type="predicted"/>
<protein>
    <submittedName>
        <fullName evidence="2">Uncharacterized protein</fullName>
    </submittedName>
</protein>
<evidence type="ECO:0000313" key="2">
    <source>
        <dbReference type="EMBL" id="OJD39755.1"/>
    </source>
</evidence>
<dbReference type="GeneID" id="31012775"/>
<evidence type="ECO:0000256" key="1">
    <source>
        <dbReference type="SAM" id="MobiDB-lite"/>
    </source>
</evidence>
<reference evidence="2 3" key="1">
    <citation type="submission" date="2016-10" db="EMBL/GenBank/DDBJ databases">
        <title>Proteomics and genomics reveal pathogen-plant mechanisms compatible with a hemibiotrophic lifestyle of Diplodia corticola.</title>
        <authorList>
            <person name="Fernandes I."/>
            <person name="De Jonge R."/>
            <person name="Van De Peer Y."/>
            <person name="Devreese B."/>
            <person name="Alves A."/>
            <person name="Esteves A.C."/>
        </authorList>
    </citation>
    <scope>NUCLEOTIDE SEQUENCE [LARGE SCALE GENOMIC DNA]</scope>
    <source>
        <strain evidence="2 3">CBS 112549</strain>
    </source>
</reference>
<comment type="caution">
    <text evidence="2">The sequence shown here is derived from an EMBL/GenBank/DDBJ whole genome shotgun (WGS) entry which is preliminary data.</text>
</comment>